<protein>
    <submittedName>
        <fullName evidence="3">Aldehyde dehydrogenase family protein</fullName>
    </submittedName>
</protein>
<evidence type="ECO:0000313" key="3">
    <source>
        <dbReference type="EMBL" id="ART63176.1"/>
    </source>
</evidence>
<dbReference type="SUPFAM" id="SSF53720">
    <property type="entry name" value="ALDH-like"/>
    <property type="match status" value="1"/>
</dbReference>
<dbReference type="Gene3D" id="3.40.309.10">
    <property type="entry name" value="Aldehyde Dehydrogenase, Chain A, domain 2"/>
    <property type="match status" value="1"/>
</dbReference>
<dbReference type="FunFam" id="3.40.605.10:FF:000007">
    <property type="entry name" value="NAD/NADP-dependent betaine aldehyde dehydrogenase"/>
    <property type="match status" value="1"/>
</dbReference>
<evidence type="ECO:0000256" key="1">
    <source>
        <dbReference type="ARBA" id="ARBA00009986"/>
    </source>
</evidence>
<dbReference type="AlphaFoldDB" id="A0A240UPW5"/>
<keyword evidence="4" id="KW-1185">Reference proteome</keyword>
<keyword evidence="2" id="KW-0560">Oxidoreductase</keyword>
<dbReference type="InterPro" id="IPR016163">
    <property type="entry name" value="Ald_DH_C"/>
</dbReference>
<dbReference type="InterPro" id="IPR015590">
    <property type="entry name" value="Aldehyde_DH_dom"/>
</dbReference>
<evidence type="ECO:0000256" key="2">
    <source>
        <dbReference type="ARBA" id="ARBA00023002"/>
    </source>
</evidence>
<dbReference type="InterPro" id="IPR016162">
    <property type="entry name" value="Ald_DH_N"/>
</dbReference>
<gene>
    <name evidence="3" type="ORF">B9H00_09015</name>
</gene>
<dbReference type="Proteomes" id="UP000194457">
    <property type="component" value="Chromosome"/>
</dbReference>
<dbReference type="RefSeq" id="WP_086621243.1">
    <property type="nucleotide sequence ID" value="NZ_CP021358.1"/>
</dbReference>
<dbReference type="FunFam" id="3.40.309.10:FF:000001">
    <property type="entry name" value="Mitochondrial aldehyde dehydrogenase 2"/>
    <property type="match status" value="1"/>
</dbReference>
<dbReference type="OrthoDB" id="9812625at2"/>
<proteinExistence type="inferred from homology"/>
<comment type="similarity">
    <text evidence="1">Belongs to the aldehyde dehydrogenase family.</text>
</comment>
<sequence length="479" mass="52060">MTKLRELYINGDWVEGGQSVTNVNPSDTADVIGEYAQASVDQVHQAIKAAHNGLAEWRQSGLEERYRILMAIGDELIARKDELGRLLSREEGKPLAEGAGEIYRSGQFFHYYAAEVLRQIDERVDSTRPGIEVETYREPVGVVGVISPWNFPMATAVWKIAPALAFGNAVIFKPANLVPASAWALTEIISRQPLPAGTFNLIMGSGSSIGDALISSEQINAVSFTGSLEVGRRVAAATAGNLVKCQLEMGSKNALIVADDADLDLAVEAAFAGAYSGTGQKCTASSRLIVTDAVHDAFVDKLLKRLASAVVGGALDEGVQIGPVVDQRQLESNLEWIERGKQEGARLIFGGKRIQDRSEGYFMSPALFVDTRNDMSINREEMFGPIACVIRVRDYEEAITTLNDTHFGLTAGIITNSLKIASDFKKRAETGCVMVNLATAGTDYHVPFGGRKHSSFGPREQGRYAREFYTVVKTCYVKP</sequence>
<dbReference type="Pfam" id="PF00171">
    <property type="entry name" value="Aldedh"/>
    <property type="match status" value="1"/>
</dbReference>
<accession>A0A240UPW5</accession>
<dbReference type="GO" id="GO:0016620">
    <property type="term" value="F:oxidoreductase activity, acting on the aldehyde or oxo group of donors, NAD or NADP as acceptor"/>
    <property type="evidence" value="ECO:0007669"/>
    <property type="project" value="InterPro"/>
</dbReference>
<name>A0A240UPW5_9GAMM</name>
<dbReference type="InterPro" id="IPR016161">
    <property type="entry name" value="Ald_DH/histidinol_DH"/>
</dbReference>
<dbReference type="EMBL" id="CP021358">
    <property type="protein sequence ID" value="ART63176.1"/>
    <property type="molecule type" value="Genomic_DNA"/>
</dbReference>
<dbReference type="PANTHER" id="PTHR11699">
    <property type="entry name" value="ALDEHYDE DEHYDROGENASE-RELATED"/>
    <property type="match status" value="1"/>
</dbReference>
<reference evidence="3 4" key="1">
    <citation type="submission" date="2017-05" db="EMBL/GenBank/DDBJ databases">
        <authorList>
            <person name="Song R."/>
            <person name="Chenine A.L."/>
            <person name="Ruprecht R.M."/>
        </authorList>
    </citation>
    <scope>NUCLEOTIDE SEQUENCE [LARGE SCALE GENOMIC DNA]</scope>
    <source>
        <strain evidence="3">SW32</strain>
    </source>
</reference>
<dbReference type="CDD" id="cd07097">
    <property type="entry name" value="ALDH_KGSADH-YcbD"/>
    <property type="match status" value="1"/>
</dbReference>
<dbReference type="Gene3D" id="3.40.605.10">
    <property type="entry name" value="Aldehyde Dehydrogenase, Chain A, domain 1"/>
    <property type="match status" value="1"/>
</dbReference>
<evidence type="ECO:0000313" key="4">
    <source>
        <dbReference type="Proteomes" id="UP000194457"/>
    </source>
</evidence>
<organism evidence="3 4">
    <name type="scientific">Kushneria marisflavi</name>
    <dbReference type="NCBI Taxonomy" id="157779"/>
    <lineage>
        <taxon>Bacteria</taxon>
        <taxon>Pseudomonadati</taxon>
        <taxon>Pseudomonadota</taxon>
        <taxon>Gammaproteobacteria</taxon>
        <taxon>Oceanospirillales</taxon>
        <taxon>Halomonadaceae</taxon>
        <taxon>Kushneria</taxon>
    </lineage>
</organism>
<dbReference type="KEGG" id="kma:B9H00_09015"/>